<proteinExistence type="predicted"/>
<dbReference type="AlphaFoldDB" id="A0A177K4N1"/>
<dbReference type="Proteomes" id="UP000077262">
    <property type="component" value="Unassembled WGS sequence"/>
</dbReference>
<organism evidence="1 2">
    <name type="scientific">Sphingobium yanoikuyae</name>
    <name type="common">Sphingomonas yanoikuyae</name>
    <dbReference type="NCBI Taxonomy" id="13690"/>
    <lineage>
        <taxon>Bacteria</taxon>
        <taxon>Pseudomonadati</taxon>
        <taxon>Pseudomonadota</taxon>
        <taxon>Alphaproteobacteria</taxon>
        <taxon>Sphingomonadales</taxon>
        <taxon>Sphingomonadaceae</taxon>
        <taxon>Sphingobium</taxon>
    </lineage>
</organism>
<dbReference type="Pfam" id="PF13730">
    <property type="entry name" value="HTH_36"/>
    <property type="match status" value="1"/>
</dbReference>
<dbReference type="InterPro" id="IPR036390">
    <property type="entry name" value="WH_DNA-bd_sf"/>
</dbReference>
<evidence type="ECO:0000313" key="2">
    <source>
        <dbReference type="Proteomes" id="UP000077262"/>
    </source>
</evidence>
<name>A0A177K4N1_SPHYA</name>
<dbReference type="OrthoDB" id="7467461at2"/>
<dbReference type="SUPFAM" id="SSF46785">
    <property type="entry name" value="Winged helix' DNA-binding domain"/>
    <property type="match status" value="1"/>
</dbReference>
<dbReference type="RefSeq" id="WP_063975877.1">
    <property type="nucleotide sequence ID" value="NZ_LSTR01000001.1"/>
</dbReference>
<dbReference type="InterPro" id="IPR014710">
    <property type="entry name" value="RmlC-like_jellyroll"/>
</dbReference>
<dbReference type="EMBL" id="LSTR01000001">
    <property type="protein sequence ID" value="OAH48338.1"/>
    <property type="molecule type" value="Genomic_DNA"/>
</dbReference>
<accession>A0A177K4N1</accession>
<protein>
    <submittedName>
        <fullName evidence="1">RNA replicase</fullName>
    </submittedName>
</protein>
<comment type="caution">
    <text evidence="1">The sequence shown here is derived from an EMBL/GenBank/DDBJ whole genome shotgun (WGS) entry which is preliminary data.</text>
</comment>
<reference evidence="1 2" key="1">
    <citation type="submission" date="2016-02" db="EMBL/GenBank/DDBJ databases">
        <authorList>
            <person name="Wen L."/>
            <person name="He K."/>
            <person name="Yang H."/>
        </authorList>
    </citation>
    <scope>NUCLEOTIDE SEQUENCE [LARGE SCALE GENOMIC DNA]</scope>
    <source>
        <strain evidence="1 2">CD09_2</strain>
    </source>
</reference>
<evidence type="ECO:0000313" key="1">
    <source>
        <dbReference type="EMBL" id="OAH48338.1"/>
    </source>
</evidence>
<gene>
    <name evidence="1" type="ORF">AX777_25095</name>
</gene>
<sequence length="280" mass="31822">MEAVSVAQASFMALAQIARPGKKKARSGAPNPTGAKVRERSLEAGTFEDGFYFTYAKGETDRLYKRAEELLANKNAIRRLARAEERSLTEDERLATLITNAALRVFKQLLQLARKFGGKVFPTYSELERCTGLCRDSVSRALSILERMGLLDRQRRCVAVEPPADRPKARYEQTSNVYRFKFPNRLVRFLPRWMRPAPLPDDVVQQHADRIAEIEAMKASRTLRQQITDETPDTELRRLLLSMAAHFENDCESDKTPQPLLESYSYRLNGVGLEGQRANA</sequence>
<dbReference type="Gene3D" id="2.60.120.10">
    <property type="entry name" value="Jelly Rolls"/>
    <property type="match status" value="1"/>
</dbReference>